<evidence type="ECO:0000256" key="1">
    <source>
        <dbReference type="ARBA" id="ARBA00000439"/>
    </source>
</evidence>
<feature type="domain" description="MalQ N-terminal beta-sandwich" evidence="11">
    <location>
        <begin position="70"/>
        <end position="164"/>
    </location>
</feature>
<proteinExistence type="inferred from homology"/>
<accession>A0A560WI26</accession>
<evidence type="ECO:0000256" key="10">
    <source>
        <dbReference type="RuleBase" id="RU361207"/>
    </source>
</evidence>
<dbReference type="Gene3D" id="3.20.20.80">
    <property type="entry name" value="Glycosidases"/>
    <property type="match status" value="1"/>
</dbReference>
<protein>
    <recommendedName>
        <fullName evidence="4 10">4-alpha-glucanotransferase</fullName>
        <ecNumber evidence="3 10">2.4.1.25</ecNumber>
    </recommendedName>
    <alternativeName>
        <fullName evidence="8 10">Amylomaltase</fullName>
    </alternativeName>
    <alternativeName>
        <fullName evidence="9 10">Disproportionating enzyme</fullName>
    </alternativeName>
</protein>
<evidence type="ECO:0000313" key="13">
    <source>
        <dbReference type="Proteomes" id="UP000315628"/>
    </source>
</evidence>
<keyword evidence="7 10" id="KW-0119">Carbohydrate metabolism</keyword>
<dbReference type="EMBL" id="VIUW01000001">
    <property type="protein sequence ID" value="TWD17289.1"/>
    <property type="molecule type" value="Genomic_DNA"/>
</dbReference>
<evidence type="ECO:0000256" key="3">
    <source>
        <dbReference type="ARBA" id="ARBA00012560"/>
    </source>
</evidence>
<dbReference type="GO" id="GO:0005975">
    <property type="term" value="P:carbohydrate metabolic process"/>
    <property type="evidence" value="ECO:0007669"/>
    <property type="project" value="InterPro"/>
</dbReference>
<name>A0A560WI26_9MICO</name>
<dbReference type="Pfam" id="PF21226">
    <property type="entry name" value="MalQ_N"/>
    <property type="match status" value="1"/>
</dbReference>
<keyword evidence="6 10" id="KW-0808">Transferase</keyword>
<organism evidence="12 13">
    <name type="scientific">Marihabitans asiaticum</name>
    <dbReference type="NCBI Taxonomy" id="415218"/>
    <lineage>
        <taxon>Bacteria</taxon>
        <taxon>Bacillati</taxon>
        <taxon>Actinomycetota</taxon>
        <taxon>Actinomycetes</taxon>
        <taxon>Micrococcales</taxon>
        <taxon>Intrasporangiaceae</taxon>
        <taxon>Marihabitans</taxon>
    </lineage>
</organism>
<evidence type="ECO:0000256" key="6">
    <source>
        <dbReference type="ARBA" id="ARBA00022679"/>
    </source>
</evidence>
<gene>
    <name evidence="12" type="ORF">FB557_0856</name>
</gene>
<dbReference type="Proteomes" id="UP000315628">
    <property type="component" value="Unassembled WGS sequence"/>
</dbReference>
<comment type="similarity">
    <text evidence="2 10">Belongs to the disproportionating enzyme family.</text>
</comment>
<dbReference type="Pfam" id="PF02446">
    <property type="entry name" value="Glyco_hydro_77"/>
    <property type="match status" value="1"/>
</dbReference>
<dbReference type="RefSeq" id="WP_144855809.1">
    <property type="nucleotide sequence ID" value="NZ_BAAAYT010000002.1"/>
</dbReference>
<dbReference type="SUPFAM" id="SSF51445">
    <property type="entry name" value="(Trans)glycosidases"/>
    <property type="match status" value="1"/>
</dbReference>
<evidence type="ECO:0000313" key="12">
    <source>
        <dbReference type="EMBL" id="TWD17289.1"/>
    </source>
</evidence>
<dbReference type="PANTHER" id="PTHR32438:SF5">
    <property type="entry name" value="4-ALPHA-GLUCANOTRANSFERASE DPE1, CHLOROPLASTIC_AMYLOPLASTIC"/>
    <property type="match status" value="1"/>
</dbReference>
<dbReference type="InterPro" id="IPR017853">
    <property type="entry name" value="GH"/>
</dbReference>
<evidence type="ECO:0000256" key="5">
    <source>
        <dbReference type="ARBA" id="ARBA00022676"/>
    </source>
</evidence>
<dbReference type="InterPro" id="IPR003385">
    <property type="entry name" value="Glyco_hydro_77"/>
</dbReference>
<sequence length="701" mass="77132">MTDDLPQNLRDLADAKGVSSEYWDWKGNHTVIPPDALREVLTALGEDVSTEQATTASLTRLREEPWRRTLPPTVVARTAFPYRLHVHVADGASLTVHVDLEDGGRVDLEQLEHLVPPVEVDGVLVGEAAFEIPAGLPLGYHELVAEVGGDSPLPRPDSRLSRLIAVPHQLDLPAGVAEGDAHGLMTQLYQVRSRDTWGIGDLGVLRELARWAADEHDHDFVLVNPLHAAEPSGVLEPSPYLPASRRFVNPLYIDMGTLPSVELLSESARAEIDALAGQAAPLNDSAVLDRDEAWRLKRSALRAAYRELGPAQADRVGRWMESEGVGLLRFATWCAICDVHGPRWDEDWPVSLRDPEGPAVADFRAEHAGEVSFYCWLQWVLQVQLGEVQREALEGGMCLGVVHDLAVGIHPRGADAWALGDALAQGVTVGAPPDQFNQRGQNWSQPPWRPDRLAELGYEPYAEMIRSVLRDSGGIRVDHVIGLFRLWWIPQGGEPSDGAYVRYDHEAMIGILALEAQRAGALVIGEDLGVVEPWVREYLLERSVLGTSVMWFEWTDDGRLLPPSHYRRLCLATVTTHDLPPTAGYLELAHVDLRERLGLLTRPLAEERAEEQATIEAVRAELVAAGYLREDEVGDVPATTEAMHRWLADTASLLKGVALTDLVGDVRAINQPGTDEEYPNWRLPLADGSGTPVSLEDLRGS</sequence>
<evidence type="ECO:0000256" key="9">
    <source>
        <dbReference type="ARBA" id="ARBA00031501"/>
    </source>
</evidence>
<evidence type="ECO:0000256" key="8">
    <source>
        <dbReference type="ARBA" id="ARBA00031423"/>
    </source>
</evidence>
<keyword evidence="5 10" id="KW-0328">Glycosyltransferase</keyword>
<evidence type="ECO:0000256" key="7">
    <source>
        <dbReference type="ARBA" id="ARBA00023277"/>
    </source>
</evidence>
<dbReference type="NCBIfam" id="TIGR00217">
    <property type="entry name" value="malQ"/>
    <property type="match status" value="1"/>
</dbReference>
<evidence type="ECO:0000256" key="4">
    <source>
        <dbReference type="ARBA" id="ARBA00020295"/>
    </source>
</evidence>
<evidence type="ECO:0000259" key="11">
    <source>
        <dbReference type="Pfam" id="PF21226"/>
    </source>
</evidence>
<comment type="caution">
    <text evidence="12">The sequence shown here is derived from an EMBL/GenBank/DDBJ whole genome shotgun (WGS) entry which is preliminary data.</text>
</comment>
<evidence type="ECO:0000256" key="2">
    <source>
        <dbReference type="ARBA" id="ARBA00005684"/>
    </source>
</evidence>
<keyword evidence="13" id="KW-1185">Reference proteome</keyword>
<dbReference type="EC" id="2.4.1.25" evidence="3 10"/>
<dbReference type="InterPro" id="IPR048458">
    <property type="entry name" value="MalQ_N"/>
</dbReference>
<reference evidence="12 13" key="1">
    <citation type="submission" date="2019-06" db="EMBL/GenBank/DDBJ databases">
        <title>Sequencing the genomes of 1000 actinobacteria strains.</title>
        <authorList>
            <person name="Klenk H.-P."/>
        </authorList>
    </citation>
    <scope>NUCLEOTIDE SEQUENCE [LARGE SCALE GENOMIC DNA]</scope>
    <source>
        <strain evidence="12 13">DSM 18935</strain>
    </source>
</reference>
<comment type="catalytic activity">
    <reaction evidence="1 10">
        <text>Transfers a segment of a (1-&gt;4)-alpha-D-glucan to a new position in an acceptor, which may be glucose or a (1-&gt;4)-alpha-D-glucan.</text>
        <dbReference type="EC" id="2.4.1.25"/>
    </reaction>
</comment>
<dbReference type="OrthoDB" id="9811841at2"/>
<dbReference type="AlphaFoldDB" id="A0A560WI26"/>
<dbReference type="GO" id="GO:0004134">
    <property type="term" value="F:4-alpha-glucanotransferase activity"/>
    <property type="evidence" value="ECO:0007669"/>
    <property type="project" value="UniProtKB-EC"/>
</dbReference>
<dbReference type="PANTHER" id="PTHR32438">
    <property type="entry name" value="4-ALPHA-GLUCANOTRANSFERASE DPE1, CHLOROPLASTIC/AMYLOPLASTIC"/>
    <property type="match status" value="1"/>
</dbReference>